<dbReference type="PROSITE" id="PS50119">
    <property type="entry name" value="ZF_BBOX"/>
    <property type="match status" value="2"/>
</dbReference>
<accession>A0A8W8LNP3</accession>
<protein>
    <recommendedName>
        <fullName evidence="3">B box-type domain-containing protein</fullName>
    </recommendedName>
</protein>
<dbReference type="GO" id="GO:0008270">
    <property type="term" value="F:zinc ion binding"/>
    <property type="evidence" value="ECO:0007669"/>
    <property type="project" value="UniProtKB-KW"/>
</dbReference>
<feature type="domain" description="B box-type" evidence="3">
    <location>
        <begin position="9"/>
        <end position="56"/>
    </location>
</feature>
<evidence type="ECO:0000313" key="4">
    <source>
        <dbReference type="EnsemblMetazoa" id="G28879.1:cds"/>
    </source>
</evidence>
<keyword evidence="1" id="KW-0863">Zinc-finger</keyword>
<reference evidence="4" key="1">
    <citation type="submission" date="2022-08" db="UniProtKB">
        <authorList>
            <consortium name="EnsemblMetazoa"/>
        </authorList>
    </citation>
    <scope>IDENTIFICATION</scope>
    <source>
        <strain evidence="4">05x7-T-G4-1.051#20</strain>
    </source>
</reference>
<sequence length="264" mass="30756">MATNKTWAQAVITCDVDLCESPAQQFCNSCQVKLCVECVPKHVDRKLSLSHNIVLFKNRKAQLILTECELHKDERCKIQCQQCQTPICYKCCIGPHKHHNAVDITDLVEIRKEEIRRDVHEIEDEIIPRCKKAYSYFKDDLSRITAEINRDEEEKEMLRNFKKPILKANTLKGDKLCIAGGKLQATLTFSTLASPSTDSPERPIQTYVGRAPRRPLQRRTHFDKLQDDEFMHRLRLDDAQGPNRRRQFQLQKHTQNDDYFSDSD</sequence>
<dbReference type="PANTHER" id="PTHR25462:SF296">
    <property type="entry name" value="MEIOTIC P26, ISOFORM F"/>
    <property type="match status" value="1"/>
</dbReference>
<evidence type="ECO:0000256" key="2">
    <source>
        <dbReference type="SAM" id="MobiDB-lite"/>
    </source>
</evidence>
<keyword evidence="1" id="KW-0479">Metal-binding</keyword>
<evidence type="ECO:0000313" key="5">
    <source>
        <dbReference type="Proteomes" id="UP000005408"/>
    </source>
</evidence>
<dbReference type="GO" id="GO:0061630">
    <property type="term" value="F:ubiquitin protein ligase activity"/>
    <property type="evidence" value="ECO:0007669"/>
    <property type="project" value="TreeGrafter"/>
</dbReference>
<dbReference type="Proteomes" id="UP000005408">
    <property type="component" value="Unassembled WGS sequence"/>
</dbReference>
<dbReference type="EnsemblMetazoa" id="G28879.1">
    <property type="protein sequence ID" value="G28879.1:cds"/>
    <property type="gene ID" value="G28879"/>
</dbReference>
<evidence type="ECO:0000259" key="3">
    <source>
        <dbReference type="PROSITE" id="PS50119"/>
    </source>
</evidence>
<dbReference type="SUPFAM" id="SSF57845">
    <property type="entry name" value="B-box zinc-binding domain"/>
    <property type="match status" value="1"/>
</dbReference>
<dbReference type="PANTHER" id="PTHR25462">
    <property type="entry name" value="BONUS, ISOFORM C-RELATED"/>
    <property type="match status" value="1"/>
</dbReference>
<evidence type="ECO:0000256" key="1">
    <source>
        <dbReference type="PROSITE-ProRule" id="PRU00024"/>
    </source>
</evidence>
<dbReference type="AlphaFoldDB" id="A0A8W8LNP3"/>
<feature type="region of interest" description="Disordered" evidence="2">
    <location>
        <begin position="237"/>
        <end position="264"/>
    </location>
</feature>
<dbReference type="GO" id="GO:0005654">
    <property type="term" value="C:nucleoplasm"/>
    <property type="evidence" value="ECO:0007669"/>
    <property type="project" value="TreeGrafter"/>
</dbReference>
<feature type="domain" description="B box-type" evidence="3">
    <location>
        <begin position="68"/>
        <end position="104"/>
    </location>
</feature>
<dbReference type="Gene3D" id="3.30.160.60">
    <property type="entry name" value="Classic Zinc Finger"/>
    <property type="match status" value="1"/>
</dbReference>
<dbReference type="InterPro" id="IPR000315">
    <property type="entry name" value="Znf_B-box"/>
</dbReference>
<dbReference type="InterPro" id="IPR047153">
    <property type="entry name" value="TRIM45/56/19-like"/>
</dbReference>
<proteinExistence type="predicted"/>
<keyword evidence="1" id="KW-0862">Zinc</keyword>
<organism evidence="4 5">
    <name type="scientific">Magallana gigas</name>
    <name type="common">Pacific oyster</name>
    <name type="synonym">Crassostrea gigas</name>
    <dbReference type="NCBI Taxonomy" id="29159"/>
    <lineage>
        <taxon>Eukaryota</taxon>
        <taxon>Metazoa</taxon>
        <taxon>Spiralia</taxon>
        <taxon>Lophotrochozoa</taxon>
        <taxon>Mollusca</taxon>
        <taxon>Bivalvia</taxon>
        <taxon>Autobranchia</taxon>
        <taxon>Pteriomorphia</taxon>
        <taxon>Ostreida</taxon>
        <taxon>Ostreoidea</taxon>
        <taxon>Ostreidae</taxon>
        <taxon>Magallana</taxon>
    </lineage>
</organism>
<keyword evidence="5" id="KW-1185">Reference proteome</keyword>
<name>A0A8W8LNP3_MAGGI</name>
<dbReference type="SMART" id="SM00336">
    <property type="entry name" value="BBOX"/>
    <property type="match status" value="2"/>
</dbReference>